<comment type="subunit">
    <text evidence="8">Monomer.</text>
</comment>
<protein>
    <recommendedName>
        <fullName evidence="8 9">Methionine aminopeptidase</fullName>
        <shortName evidence="8">MAP</shortName>
        <shortName evidence="8">MetAP</shortName>
        <ecNumber evidence="8 9">3.4.11.18</ecNumber>
    </recommendedName>
    <alternativeName>
        <fullName evidence="8">Peptidase M</fullName>
    </alternativeName>
</protein>
<dbReference type="GO" id="GO:0070006">
    <property type="term" value="F:metalloaminopeptidase activity"/>
    <property type="evidence" value="ECO:0007669"/>
    <property type="project" value="UniProtKB-UniRule"/>
</dbReference>
<name>L0AD57_CALLD</name>
<dbReference type="InterPro" id="IPR002468">
    <property type="entry name" value="Pept_M24A_MAP2"/>
</dbReference>
<evidence type="ECO:0000256" key="7">
    <source>
        <dbReference type="ARBA" id="ARBA00022801"/>
    </source>
</evidence>
<dbReference type="InterPro" id="IPR000994">
    <property type="entry name" value="Pept_M24"/>
</dbReference>
<feature type="binding site" evidence="8">
    <location>
        <position position="286"/>
    </location>
    <ligand>
        <name>a divalent metal cation</name>
        <dbReference type="ChEBI" id="CHEBI:60240"/>
        <label>1</label>
    </ligand>
</feature>
<evidence type="ECO:0000256" key="4">
    <source>
        <dbReference type="ARBA" id="ARBA00022438"/>
    </source>
</evidence>
<dbReference type="HAMAP" id="MF_01975">
    <property type="entry name" value="MetAP_2_arc"/>
    <property type="match status" value="1"/>
</dbReference>
<keyword evidence="7 8" id="KW-0378">Hydrolase</keyword>
<dbReference type="PANTHER" id="PTHR45777:SF2">
    <property type="entry name" value="METHIONINE AMINOPEPTIDASE 2"/>
    <property type="match status" value="1"/>
</dbReference>
<dbReference type="SUPFAM" id="SSF46785">
    <property type="entry name" value="Winged helix' DNA-binding domain"/>
    <property type="match status" value="1"/>
</dbReference>
<dbReference type="Gene3D" id="1.10.10.10">
    <property type="entry name" value="Winged helix-like DNA-binding domain superfamily/Winged helix DNA-binding domain"/>
    <property type="match status" value="1"/>
</dbReference>
<gene>
    <name evidence="8" type="primary">map</name>
    <name evidence="11" type="ordered locus">Calag_1363</name>
</gene>
<dbReference type="GO" id="GO:0005737">
    <property type="term" value="C:cytoplasm"/>
    <property type="evidence" value="ECO:0007669"/>
    <property type="project" value="TreeGrafter"/>
</dbReference>
<dbReference type="SUPFAM" id="SSF55920">
    <property type="entry name" value="Creatinase/aminopeptidase"/>
    <property type="match status" value="1"/>
</dbReference>
<feature type="binding site" evidence="8">
    <location>
        <position position="97"/>
    </location>
    <ligand>
        <name>a divalent metal cation</name>
        <dbReference type="ChEBI" id="CHEBI:60240"/>
        <label>2</label>
        <note>catalytic</note>
    </ligand>
</feature>
<dbReference type="InterPro" id="IPR050247">
    <property type="entry name" value="Met_Aminopeptidase_Type2"/>
</dbReference>
<dbReference type="STRING" id="1056495.Calag_1363"/>
<comment type="similarity">
    <text evidence="8">Belongs to the peptidase M24A family. Methionine aminopeptidase archaeal type 2 subfamily.</text>
</comment>
<accession>L0AD57</accession>
<dbReference type="GO" id="GO:0004239">
    <property type="term" value="F:initiator methionyl aminopeptidase activity"/>
    <property type="evidence" value="ECO:0007669"/>
    <property type="project" value="UniProtKB-UniRule"/>
</dbReference>
<dbReference type="FunCoup" id="L0AD57">
    <property type="interactions" value="219"/>
</dbReference>
<feature type="binding site" evidence="8">
    <location>
        <position position="286"/>
    </location>
    <ligand>
        <name>a divalent metal cation</name>
        <dbReference type="ChEBI" id="CHEBI:60240"/>
        <label>2</label>
        <note>catalytic</note>
    </ligand>
</feature>
<dbReference type="AlphaFoldDB" id="L0AD57"/>
<keyword evidence="4 8" id="KW-0031">Aminopeptidase</keyword>
<dbReference type="RefSeq" id="WP_015232969.1">
    <property type="nucleotide sequence ID" value="NC_019791.1"/>
</dbReference>
<dbReference type="GeneID" id="14212623"/>
<evidence type="ECO:0000256" key="8">
    <source>
        <dbReference type="HAMAP-Rule" id="MF_01975"/>
    </source>
</evidence>
<dbReference type="Gene3D" id="3.90.230.10">
    <property type="entry name" value="Creatinase/methionine aminopeptidase superfamily"/>
    <property type="match status" value="1"/>
</dbReference>
<organism evidence="11 12">
    <name type="scientific">Caldisphaera lagunensis (strain DSM 15908 / JCM 11604 / ANMR 0165 / IC-154)</name>
    <dbReference type="NCBI Taxonomy" id="1056495"/>
    <lineage>
        <taxon>Archaea</taxon>
        <taxon>Thermoproteota</taxon>
        <taxon>Thermoprotei</taxon>
        <taxon>Acidilobales</taxon>
        <taxon>Caldisphaeraceae</taxon>
        <taxon>Caldisphaera</taxon>
    </lineage>
</organism>
<dbReference type="Pfam" id="PF00557">
    <property type="entry name" value="Peptidase_M24"/>
    <property type="match status" value="1"/>
</dbReference>
<feature type="binding site" evidence="8">
    <location>
        <position position="192"/>
    </location>
    <ligand>
        <name>a divalent metal cation</name>
        <dbReference type="ChEBI" id="CHEBI:60240"/>
        <label>2</label>
        <note>catalytic</note>
    </ligand>
</feature>
<feature type="binding site" evidence="8">
    <location>
        <position position="97"/>
    </location>
    <ligand>
        <name>a divalent metal cation</name>
        <dbReference type="ChEBI" id="CHEBI:60240"/>
        <label>1</label>
    </ligand>
</feature>
<keyword evidence="6 8" id="KW-0479">Metal-binding</keyword>
<dbReference type="EC" id="3.4.11.18" evidence="8 9"/>
<evidence type="ECO:0000256" key="3">
    <source>
        <dbReference type="ARBA" id="ARBA00001954"/>
    </source>
</evidence>
<evidence type="ECO:0000313" key="12">
    <source>
        <dbReference type="Proteomes" id="UP000010469"/>
    </source>
</evidence>
<comment type="cofactor">
    <cofactor evidence="8">
        <name>Co(2+)</name>
        <dbReference type="ChEBI" id="CHEBI:48828"/>
    </cofactor>
    <cofactor evidence="8">
        <name>Zn(2+)</name>
        <dbReference type="ChEBI" id="CHEBI:29105"/>
    </cofactor>
    <cofactor evidence="8">
        <name>Mn(2+)</name>
        <dbReference type="ChEBI" id="CHEBI:29035"/>
    </cofactor>
    <cofactor evidence="8">
        <name>Fe(2+)</name>
        <dbReference type="ChEBI" id="CHEBI:29033"/>
    </cofactor>
    <text evidence="8">Binds 2 divalent metal cations per subunit. Has a high-affinity and a low affinity metal-binding site. The true nature of the physiological cofactor is under debate. The enzyme is active with cobalt, zinc, manganese or divalent iron ions. Most likely, methionine aminopeptidases function as mononuclear Fe(2+)-metalloproteases under physiological conditions, and the catalytically relevant metal-binding site has been assigned to the histidine-containing high-affinity site.</text>
</comment>
<dbReference type="InParanoid" id="L0AD57"/>
<comment type="function">
    <text evidence="8 9">Removes the N-terminal methionine from nascent proteins. The N-terminal methionine is often cleaved when the second residue in the primary sequence is small and uncharged (Met-Ala-, Cys, Gly, Pro, Ser, Thr, or Val).</text>
</comment>
<evidence type="ECO:0000256" key="5">
    <source>
        <dbReference type="ARBA" id="ARBA00022670"/>
    </source>
</evidence>
<feature type="domain" description="Peptidase M24" evidence="10">
    <location>
        <begin position="8"/>
        <end position="202"/>
    </location>
</feature>
<dbReference type="NCBIfam" id="TIGR00501">
    <property type="entry name" value="met_pdase_II"/>
    <property type="match status" value="1"/>
</dbReference>
<comment type="cofactor">
    <cofactor evidence="2">
        <name>Mn(2+)</name>
        <dbReference type="ChEBI" id="CHEBI:29035"/>
    </cofactor>
</comment>
<comment type="cofactor">
    <cofactor evidence="3">
        <name>Fe(2+)</name>
        <dbReference type="ChEBI" id="CHEBI:29033"/>
    </cofactor>
</comment>
<reference evidence="12" key="1">
    <citation type="submission" date="2012-03" db="EMBL/GenBank/DDBJ databases">
        <title>Complete genome of Caldisphaera lagunensis DSM 15908.</title>
        <authorList>
            <person name="Lucas S."/>
            <person name="Copeland A."/>
            <person name="Lapidus A."/>
            <person name="Glavina del Rio T."/>
            <person name="Dalin E."/>
            <person name="Tice H."/>
            <person name="Bruce D."/>
            <person name="Goodwin L."/>
            <person name="Pitluck S."/>
            <person name="Peters L."/>
            <person name="Mikhailova N."/>
            <person name="Teshima H."/>
            <person name="Kyrpides N."/>
            <person name="Mavromatis K."/>
            <person name="Ivanova N."/>
            <person name="Brettin T."/>
            <person name="Detter J.C."/>
            <person name="Han C."/>
            <person name="Larimer F."/>
            <person name="Land M."/>
            <person name="Hauser L."/>
            <person name="Markowitz V."/>
            <person name="Cheng J.-F."/>
            <person name="Hugenholtz P."/>
            <person name="Woyke T."/>
            <person name="Wu D."/>
            <person name="Spring S."/>
            <person name="Schroeder M."/>
            <person name="Brambilla E."/>
            <person name="Klenk H.-P."/>
            <person name="Eisen J.A."/>
        </authorList>
    </citation>
    <scope>NUCLEOTIDE SEQUENCE [LARGE SCALE GENOMIC DNA]</scope>
    <source>
        <strain evidence="12">DSM 15908 / JCM 11604 / IC-154</strain>
    </source>
</reference>
<evidence type="ECO:0000256" key="9">
    <source>
        <dbReference type="RuleBase" id="RU003653"/>
    </source>
</evidence>
<dbReference type="InterPro" id="IPR036390">
    <property type="entry name" value="WH_DNA-bd_sf"/>
</dbReference>
<comment type="catalytic activity">
    <reaction evidence="1 8 9">
        <text>Release of N-terminal amino acids, preferentially methionine, from peptides and arylamides.</text>
        <dbReference type="EC" id="3.4.11.18"/>
    </reaction>
</comment>
<dbReference type="InterPro" id="IPR036005">
    <property type="entry name" value="Creatinase/aminopeptidase-like"/>
</dbReference>
<dbReference type="eggNOG" id="arCOG01001">
    <property type="taxonomic scope" value="Archaea"/>
</dbReference>
<dbReference type="InterPro" id="IPR036388">
    <property type="entry name" value="WH-like_DNA-bd_sf"/>
</dbReference>
<dbReference type="GO" id="GO:0006508">
    <property type="term" value="P:proteolysis"/>
    <property type="evidence" value="ECO:0007669"/>
    <property type="project" value="UniProtKB-KW"/>
</dbReference>
<evidence type="ECO:0000256" key="6">
    <source>
        <dbReference type="ARBA" id="ARBA00022723"/>
    </source>
</evidence>
<feature type="binding site" evidence="8">
    <location>
        <position position="157"/>
    </location>
    <ligand>
        <name>a divalent metal cation</name>
        <dbReference type="ChEBI" id="CHEBI:60240"/>
        <label>2</label>
        <note>catalytic</note>
    </ligand>
</feature>
<evidence type="ECO:0000259" key="10">
    <source>
        <dbReference type="Pfam" id="PF00557"/>
    </source>
</evidence>
<evidence type="ECO:0000256" key="2">
    <source>
        <dbReference type="ARBA" id="ARBA00001936"/>
    </source>
</evidence>
<dbReference type="EMBL" id="CP003378">
    <property type="protein sequence ID" value="AFZ71072.1"/>
    <property type="molecule type" value="Genomic_DNA"/>
</dbReference>
<dbReference type="Proteomes" id="UP000010469">
    <property type="component" value="Chromosome"/>
</dbReference>
<sequence>MFSNEEIEKLIKAGKIGAEARDLGASLVKPGASSREICDEVENYIIKKGADIAFPCNLSINEIAAHYTPGIEDDMKIPSMGIIKIDVGASIDGYLSDTATSVIIGDQFKELAMSVKKALENVINIMKPNISIYDIGKTIEMSIKSQGFRPIKNLTGHTISRYNLHAGESIPNYPDRTMFYKRLRPGTQVAIEPFGTFGKGFVIDGPKAFIYSLTGRKPKNISEDAKQLLEYIEKKYNALPFAARWLIKEFEKSKVEDLLNELTMQKALVDYPILIEAGRGIVAQYEHTFLILNDRVIVTTL</sequence>
<dbReference type="OrthoDB" id="372008at2157"/>
<dbReference type="InterPro" id="IPR028595">
    <property type="entry name" value="MetAP_archaeal"/>
</dbReference>
<dbReference type="KEGG" id="clg:Calag_1363"/>
<dbReference type="HOGENOM" id="CLU_015857_7_0_2"/>
<dbReference type="PANTHER" id="PTHR45777">
    <property type="entry name" value="METHIONINE AMINOPEPTIDASE 2"/>
    <property type="match status" value="1"/>
</dbReference>
<feature type="binding site" evidence="8">
    <location>
        <position position="86"/>
    </location>
    <ligand>
        <name>a divalent metal cation</name>
        <dbReference type="ChEBI" id="CHEBI:60240"/>
        <label>1</label>
    </ligand>
</feature>
<keyword evidence="5 8" id="KW-0645">Protease</keyword>
<keyword evidence="12" id="KW-1185">Reference proteome</keyword>
<feature type="binding site" evidence="8">
    <location>
        <position position="165"/>
    </location>
    <ligand>
        <name>substrate</name>
    </ligand>
</feature>
<dbReference type="GO" id="GO:0046872">
    <property type="term" value="F:metal ion binding"/>
    <property type="evidence" value="ECO:0007669"/>
    <property type="project" value="UniProtKB-UniRule"/>
</dbReference>
<dbReference type="PRINTS" id="PR00599">
    <property type="entry name" value="MAPEPTIDASE"/>
</dbReference>
<dbReference type="InterPro" id="IPR001714">
    <property type="entry name" value="Pept_M24_MAP"/>
</dbReference>
<feature type="binding site" evidence="8">
    <location>
        <position position="66"/>
    </location>
    <ligand>
        <name>substrate</name>
    </ligand>
</feature>
<proteinExistence type="inferred from homology"/>
<evidence type="ECO:0000256" key="1">
    <source>
        <dbReference type="ARBA" id="ARBA00000294"/>
    </source>
</evidence>
<evidence type="ECO:0000313" key="11">
    <source>
        <dbReference type="EMBL" id="AFZ71072.1"/>
    </source>
</evidence>